<dbReference type="Pfam" id="PF13185">
    <property type="entry name" value="GAF_2"/>
    <property type="match status" value="1"/>
</dbReference>
<feature type="domain" description="PAS" evidence="3">
    <location>
        <begin position="149"/>
        <end position="220"/>
    </location>
</feature>
<dbReference type="CDD" id="cd00130">
    <property type="entry name" value="PAS"/>
    <property type="match status" value="1"/>
</dbReference>
<dbReference type="SMART" id="SM00331">
    <property type="entry name" value="PP2C_SIG"/>
    <property type="match status" value="1"/>
</dbReference>
<dbReference type="SMART" id="SM00065">
    <property type="entry name" value="GAF"/>
    <property type="match status" value="1"/>
</dbReference>
<evidence type="ECO:0008006" key="7">
    <source>
        <dbReference type="Google" id="ProtNLM"/>
    </source>
</evidence>
<dbReference type="Gene3D" id="3.30.450.40">
    <property type="match status" value="1"/>
</dbReference>
<dbReference type="InterPro" id="IPR001932">
    <property type="entry name" value="PPM-type_phosphatase-like_dom"/>
</dbReference>
<gene>
    <name evidence="5" type="ORF">Vlu01_48710</name>
</gene>
<organism evidence="5 6">
    <name type="scientific">Micromonospora lutea</name>
    <dbReference type="NCBI Taxonomy" id="419825"/>
    <lineage>
        <taxon>Bacteria</taxon>
        <taxon>Bacillati</taxon>
        <taxon>Actinomycetota</taxon>
        <taxon>Actinomycetes</taxon>
        <taxon>Micromonosporales</taxon>
        <taxon>Micromonosporaceae</taxon>
        <taxon>Micromonospora</taxon>
    </lineage>
</organism>
<feature type="domain" description="PPM-type phosphatase" evidence="4">
    <location>
        <begin position="466"/>
        <end position="677"/>
    </location>
</feature>
<evidence type="ECO:0000313" key="5">
    <source>
        <dbReference type="EMBL" id="GIJ24247.1"/>
    </source>
</evidence>
<dbReference type="Pfam" id="PF07228">
    <property type="entry name" value="SpoIIE"/>
    <property type="match status" value="1"/>
</dbReference>
<dbReference type="InterPro" id="IPR013656">
    <property type="entry name" value="PAS_4"/>
</dbReference>
<dbReference type="SUPFAM" id="SSF55785">
    <property type="entry name" value="PYP-like sensor domain (PAS domain)"/>
    <property type="match status" value="2"/>
</dbReference>
<dbReference type="SUPFAM" id="SSF81606">
    <property type="entry name" value="PP2C-like"/>
    <property type="match status" value="1"/>
</dbReference>
<protein>
    <recommendedName>
        <fullName evidence="7">PAS domain-containing protein</fullName>
    </recommendedName>
</protein>
<dbReference type="SMART" id="SM00091">
    <property type="entry name" value="PAS"/>
    <property type="match status" value="2"/>
</dbReference>
<keyword evidence="1" id="KW-0378">Hydrolase</keyword>
<evidence type="ECO:0000259" key="3">
    <source>
        <dbReference type="SMART" id="SM00091"/>
    </source>
</evidence>
<dbReference type="InterPro" id="IPR036457">
    <property type="entry name" value="PPM-type-like_dom_sf"/>
</dbReference>
<sequence>MRAAVAREGGGEVDDWLPDVQVLAMLDLEPQGWMVARAVHDGSLIVDFELVYINDAGCRLVGRPRGELVGRRYRDLWPETVHDGTLPFYRSVVETGNPALRNVYYERQSIAGHFEFRVGPYRDGIIVRCVDLRQVTVSPQSAGAVRLYDMLDTAFDGFTVFRPVREGSDEIVDFVCEFVNQVGAKLTGCSVEDVIGHRLSEISAHSWASGLFDRYRTVAETGEPWRQELTYPEIGQVWEIKVGRTSGGHVAVSFREITEQVDKQRQMAESAARAEQAAARARSLESVTAALVAASTTAQVYTAIGSVLRPSAGGQSLALLLRQDQSLRLAYHAAYEPEVVARLHDLPIEHPYPAATVAHTGEPRYLSSLAQFHAAQPDPETAVPPGSRQAWAFLPLTVAGEVLGALVVGYREPRDFDPDTRSTLTALAGLGAQALQRAMLFETSVSIASELQHALLPATLPQTAGLRHAARYLPWTRGAEVGGDWYDIIPISADRVAVVIGDVAGHNTAAAATMGQVRDALRAYAIAGQRPSMVMNNVNHLIRALRLNTMATCCYLQLDVAEGAVTGVLAGHPAPILRDARTTGLVRLSTHPALGVSDSVVYRENNFDLPPAATLVLYTDGLVEDRSHPLDRGLAELCAAVNDAPRLDPAEILDHILASDVGPWPRRDDIALLCLTRNPLER</sequence>
<evidence type="ECO:0000256" key="1">
    <source>
        <dbReference type="ARBA" id="ARBA00022801"/>
    </source>
</evidence>
<keyword evidence="6" id="KW-1185">Reference proteome</keyword>
<dbReference type="Gene3D" id="3.30.450.20">
    <property type="entry name" value="PAS domain"/>
    <property type="match status" value="2"/>
</dbReference>
<dbReference type="InterPro" id="IPR000014">
    <property type="entry name" value="PAS"/>
</dbReference>
<dbReference type="SUPFAM" id="SSF55781">
    <property type="entry name" value="GAF domain-like"/>
    <property type="match status" value="1"/>
</dbReference>
<dbReference type="PANTHER" id="PTHR43156:SF2">
    <property type="entry name" value="STAGE II SPORULATION PROTEIN E"/>
    <property type="match status" value="1"/>
</dbReference>
<dbReference type="Gene3D" id="3.60.40.10">
    <property type="entry name" value="PPM-type phosphatase domain"/>
    <property type="match status" value="1"/>
</dbReference>
<dbReference type="EMBL" id="BOPB01000031">
    <property type="protein sequence ID" value="GIJ24247.1"/>
    <property type="molecule type" value="Genomic_DNA"/>
</dbReference>
<dbReference type="Pfam" id="PF08448">
    <property type="entry name" value="PAS_4"/>
    <property type="match status" value="2"/>
</dbReference>
<dbReference type="InterPro" id="IPR035965">
    <property type="entry name" value="PAS-like_dom_sf"/>
</dbReference>
<comment type="caution">
    <text evidence="5">The sequence shown here is derived from an EMBL/GenBank/DDBJ whole genome shotgun (WGS) entry which is preliminary data.</text>
</comment>
<evidence type="ECO:0000259" key="4">
    <source>
        <dbReference type="SMART" id="SM00331"/>
    </source>
</evidence>
<dbReference type="Proteomes" id="UP000643165">
    <property type="component" value="Unassembled WGS sequence"/>
</dbReference>
<accession>A0ABQ4J250</accession>
<evidence type="ECO:0000313" key="6">
    <source>
        <dbReference type="Proteomes" id="UP000643165"/>
    </source>
</evidence>
<dbReference type="InterPro" id="IPR003018">
    <property type="entry name" value="GAF"/>
</dbReference>
<feature type="domain" description="PAS" evidence="3">
    <location>
        <begin position="30"/>
        <end position="94"/>
    </location>
</feature>
<dbReference type="InterPro" id="IPR052016">
    <property type="entry name" value="Bact_Sigma-Reg"/>
</dbReference>
<evidence type="ECO:0000259" key="2">
    <source>
        <dbReference type="SMART" id="SM00065"/>
    </source>
</evidence>
<reference evidence="5 6" key="1">
    <citation type="submission" date="2021-01" db="EMBL/GenBank/DDBJ databases">
        <title>Whole genome shotgun sequence of Verrucosispora lutea NBRC 106530.</title>
        <authorList>
            <person name="Komaki H."/>
            <person name="Tamura T."/>
        </authorList>
    </citation>
    <scope>NUCLEOTIDE SEQUENCE [LARGE SCALE GENOMIC DNA]</scope>
    <source>
        <strain evidence="5 6">NBRC 106530</strain>
    </source>
</reference>
<feature type="domain" description="GAF" evidence="2">
    <location>
        <begin position="292"/>
        <end position="445"/>
    </location>
</feature>
<name>A0ABQ4J250_9ACTN</name>
<dbReference type="PANTHER" id="PTHR43156">
    <property type="entry name" value="STAGE II SPORULATION PROTEIN E-RELATED"/>
    <property type="match status" value="1"/>
</dbReference>
<proteinExistence type="predicted"/>
<dbReference type="InterPro" id="IPR029016">
    <property type="entry name" value="GAF-like_dom_sf"/>
</dbReference>